<feature type="compositionally biased region" description="Basic and acidic residues" evidence="1">
    <location>
        <begin position="123"/>
        <end position="135"/>
    </location>
</feature>
<evidence type="ECO:0000313" key="3">
    <source>
        <dbReference type="Proteomes" id="UP000276133"/>
    </source>
</evidence>
<gene>
    <name evidence="2" type="ORF">BpHYR1_029568</name>
</gene>
<dbReference type="Proteomes" id="UP000276133">
    <property type="component" value="Unassembled WGS sequence"/>
</dbReference>
<accession>A0A3M7P9V5</accession>
<feature type="region of interest" description="Disordered" evidence="1">
    <location>
        <begin position="117"/>
        <end position="146"/>
    </location>
</feature>
<proteinExistence type="predicted"/>
<evidence type="ECO:0000256" key="1">
    <source>
        <dbReference type="SAM" id="MobiDB-lite"/>
    </source>
</evidence>
<feature type="non-terminal residue" evidence="2">
    <location>
        <position position="146"/>
    </location>
</feature>
<name>A0A3M7P9V5_BRAPC</name>
<reference evidence="2 3" key="1">
    <citation type="journal article" date="2018" name="Sci. Rep.">
        <title>Genomic signatures of local adaptation to the degree of environmental predictability in rotifers.</title>
        <authorList>
            <person name="Franch-Gras L."/>
            <person name="Hahn C."/>
            <person name="Garcia-Roger E.M."/>
            <person name="Carmona M.J."/>
            <person name="Serra M."/>
            <person name="Gomez A."/>
        </authorList>
    </citation>
    <scope>NUCLEOTIDE SEQUENCE [LARGE SCALE GENOMIC DNA]</scope>
    <source>
        <strain evidence="2">HYR1</strain>
    </source>
</reference>
<sequence>MEYQTIKLFDSKSFEIKRKKSPIKGLAFKESKRGLENFKENLIEEESVFSIKNDLKDEDISQSKQDFRNISADKNIRPNYKEMLKGIKKGKILKSDEFLAGTQKATVAYYNNTNHNNQSVELTKSDNSKTKDENKLANMFGSSLAQ</sequence>
<dbReference type="EMBL" id="REGN01012395">
    <property type="protein sequence ID" value="RMZ95494.1"/>
    <property type="molecule type" value="Genomic_DNA"/>
</dbReference>
<protein>
    <submittedName>
        <fullName evidence="2">Uncharacterized protein</fullName>
    </submittedName>
</protein>
<evidence type="ECO:0000313" key="2">
    <source>
        <dbReference type="EMBL" id="RMZ95494.1"/>
    </source>
</evidence>
<comment type="caution">
    <text evidence="2">The sequence shown here is derived from an EMBL/GenBank/DDBJ whole genome shotgun (WGS) entry which is preliminary data.</text>
</comment>
<keyword evidence="3" id="KW-1185">Reference proteome</keyword>
<dbReference type="AlphaFoldDB" id="A0A3M7P9V5"/>
<organism evidence="2 3">
    <name type="scientific">Brachionus plicatilis</name>
    <name type="common">Marine rotifer</name>
    <name type="synonym">Brachionus muelleri</name>
    <dbReference type="NCBI Taxonomy" id="10195"/>
    <lineage>
        <taxon>Eukaryota</taxon>
        <taxon>Metazoa</taxon>
        <taxon>Spiralia</taxon>
        <taxon>Gnathifera</taxon>
        <taxon>Rotifera</taxon>
        <taxon>Eurotatoria</taxon>
        <taxon>Monogononta</taxon>
        <taxon>Pseudotrocha</taxon>
        <taxon>Ploima</taxon>
        <taxon>Brachionidae</taxon>
        <taxon>Brachionus</taxon>
    </lineage>
</organism>